<gene>
    <name evidence="2" type="ORF">AMAG_19042</name>
</gene>
<dbReference type="EMBL" id="GG745343">
    <property type="protein sequence ID" value="KNE63714.1"/>
    <property type="molecule type" value="Genomic_DNA"/>
</dbReference>
<evidence type="ECO:0000256" key="1">
    <source>
        <dbReference type="SAM" id="MobiDB-lite"/>
    </source>
</evidence>
<reference evidence="3" key="2">
    <citation type="submission" date="2009-11" db="EMBL/GenBank/DDBJ databases">
        <title>The Genome Sequence of Allomyces macrogynus strain ATCC 38327.</title>
        <authorList>
            <consortium name="The Broad Institute Genome Sequencing Platform"/>
            <person name="Russ C."/>
            <person name="Cuomo C."/>
            <person name="Shea T."/>
            <person name="Young S.K."/>
            <person name="Zeng Q."/>
            <person name="Koehrsen M."/>
            <person name="Haas B."/>
            <person name="Borodovsky M."/>
            <person name="Guigo R."/>
            <person name="Alvarado L."/>
            <person name="Berlin A."/>
            <person name="Borenstein D."/>
            <person name="Chen Z."/>
            <person name="Engels R."/>
            <person name="Freedman E."/>
            <person name="Gellesch M."/>
            <person name="Goldberg J."/>
            <person name="Griggs A."/>
            <person name="Gujja S."/>
            <person name="Heiman D."/>
            <person name="Hepburn T."/>
            <person name="Howarth C."/>
            <person name="Jen D."/>
            <person name="Larson L."/>
            <person name="Lewis B."/>
            <person name="Mehta T."/>
            <person name="Park D."/>
            <person name="Pearson M."/>
            <person name="Roberts A."/>
            <person name="Saif S."/>
            <person name="Shenoy N."/>
            <person name="Sisk P."/>
            <person name="Stolte C."/>
            <person name="Sykes S."/>
            <person name="Walk T."/>
            <person name="White J."/>
            <person name="Yandava C."/>
            <person name="Burger G."/>
            <person name="Gray M.W."/>
            <person name="Holland P.W.H."/>
            <person name="King N."/>
            <person name="Lang F.B.F."/>
            <person name="Roger A.J."/>
            <person name="Ruiz-Trillo I."/>
            <person name="Lander E."/>
            <person name="Nusbaum C."/>
        </authorList>
    </citation>
    <scope>NUCLEOTIDE SEQUENCE [LARGE SCALE GENOMIC DNA]</scope>
    <source>
        <strain evidence="3">ATCC 38327</strain>
    </source>
</reference>
<dbReference type="AlphaFoldDB" id="A0A0L0SMW3"/>
<accession>A0A0L0SMW3</accession>
<feature type="region of interest" description="Disordered" evidence="1">
    <location>
        <begin position="117"/>
        <end position="141"/>
    </location>
</feature>
<keyword evidence="3" id="KW-1185">Reference proteome</keyword>
<sequence length="141" mass="16194">MVPPEYALTTTKYRALALTDIEQAYQAELAELMRRVAVDLHVLDLVRHQTLRRAHAAAKEVARAVAAGQRAKEHEAWIRTQETQGENAQRALVEQLVKEQFEKQQAWMMAMQQQQQQAQQQQQQLAAPPTATRFQIGWPRP</sequence>
<dbReference type="VEuPathDB" id="FungiDB:AMAG_19042"/>
<name>A0A0L0SMW3_ALLM3</name>
<proteinExistence type="predicted"/>
<dbReference type="Proteomes" id="UP000054350">
    <property type="component" value="Unassembled WGS sequence"/>
</dbReference>
<evidence type="ECO:0000313" key="2">
    <source>
        <dbReference type="EMBL" id="KNE63714.1"/>
    </source>
</evidence>
<organism evidence="2 3">
    <name type="scientific">Allomyces macrogynus (strain ATCC 38327)</name>
    <name type="common">Allomyces javanicus var. macrogynus</name>
    <dbReference type="NCBI Taxonomy" id="578462"/>
    <lineage>
        <taxon>Eukaryota</taxon>
        <taxon>Fungi</taxon>
        <taxon>Fungi incertae sedis</taxon>
        <taxon>Blastocladiomycota</taxon>
        <taxon>Blastocladiomycetes</taxon>
        <taxon>Blastocladiales</taxon>
        <taxon>Blastocladiaceae</taxon>
        <taxon>Allomyces</taxon>
    </lineage>
</organism>
<evidence type="ECO:0000313" key="3">
    <source>
        <dbReference type="Proteomes" id="UP000054350"/>
    </source>
</evidence>
<reference evidence="2 3" key="1">
    <citation type="submission" date="2009-11" db="EMBL/GenBank/DDBJ databases">
        <title>Annotation of Allomyces macrogynus ATCC 38327.</title>
        <authorList>
            <consortium name="The Broad Institute Genome Sequencing Platform"/>
            <person name="Russ C."/>
            <person name="Cuomo C."/>
            <person name="Burger G."/>
            <person name="Gray M.W."/>
            <person name="Holland P.W.H."/>
            <person name="King N."/>
            <person name="Lang F.B.F."/>
            <person name="Roger A.J."/>
            <person name="Ruiz-Trillo I."/>
            <person name="Young S.K."/>
            <person name="Zeng Q."/>
            <person name="Gargeya S."/>
            <person name="Fitzgerald M."/>
            <person name="Haas B."/>
            <person name="Abouelleil A."/>
            <person name="Alvarado L."/>
            <person name="Arachchi H.M."/>
            <person name="Berlin A."/>
            <person name="Chapman S.B."/>
            <person name="Gearin G."/>
            <person name="Goldberg J."/>
            <person name="Griggs A."/>
            <person name="Gujja S."/>
            <person name="Hansen M."/>
            <person name="Heiman D."/>
            <person name="Howarth C."/>
            <person name="Larimer J."/>
            <person name="Lui A."/>
            <person name="MacDonald P.J.P."/>
            <person name="McCowen C."/>
            <person name="Montmayeur A."/>
            <person name="Murphy C."/>
            <person name="Neiman D."/>
            <person name="Pearson M."/>
            <person name="Priest M."/>
            <person name="Roberts A."/>
            <person name="Saif S."/>
            <person name="Shea T."/>
            <person name="Sisk P."/>
            <person name="Stolte C."/>
            <person name="Sykes S."/>
            <person name="Wortman J."/>
            <person name="Nusbaum C."/>
            <person name="Birren B."/>
        </authorList>
    </citation>
    <scope>NUCLEOTIDE SEQUENCE [LARGE SCALE GENOMIC DNA]</scope>
    <source>
        <strain evidence="2 3">ATCC 38327</strain>
    </source>
</reference>
<protein>
    <submittedName>
        <fullName evidence="2">Uncharacterized protein</fullName>
    </submittedName>
</protein>